<dbReference type="InterPro" id="IPR038050">
    <property type="entry name" value="Neuro_actylchol_rec"/>
</dbReference>
<dbReference type="FunFam" id="2.70.170.10:FF:000028">
    <property type="entry name" value="AcetylCholine Receptor"/>
    <property type="match status" value="1"/>
</dbReference>
<accession>A0A2T7NJC9</accession>
<evidence type="ECO:0000256" key="5">
    <source>
        <dbReference type="RuleBase" id="RU000687"/>
    </source>
</evidence>
<dbReference type="STRING" id="400727.A0A2T7NJC9"/>
<dbReference type="Gene3D" id="1.20.58.390">
    <property type="entry name" value="Neurotransmitter-gated ion-channel transmembrane domain"/>
    <property type="match status" value="1"/>
</dbReference>
<dbReference type="AlphaFoldDB" id="A0A2T7NJC9"/>
<protein>
    <recommendedName>
        <fullName evidence="6">Neurotransmitter-gated ion-channel ligand-binding domain-containing protein</fullName>
    </recommendedName>
</protein>
<dbReference type="GO" id="GO:0005230">
    <property type="term" value="F:extracellular ligand-gated monoatomic ion channel activity"/>
    <property type="evidence" value="ECO:0007669"/>
    <property type="project" value="InterPro"/>
</dbReference>
<dbReference type="Proteomes" id="UP000245119">
    <property type="component" value="Linkage Group LG12"/>
</dbReference>
<dbReference type="PANTHER" id="PTHR18945">
    <property type="entry name" value="NEUROTRANSMITTER GATED ION CHANNEL"/>
    <property type="match status" value="1"/>
</dbReference>
<evidence type="ECO:0000256" key="4">
    <source>
        <dbReference type="ARBA" id="ARBA00023136"/>
    </source>
</evidence>
<dbReference type="GO" id="GO:0016020">
    <property type="term" value="C:membrane"/>
    <property type="evidence" value="ECO:0007669"/>
    <property type="project" value="UniProtKB-SubCell"/>
</dbReference>
<dbReference type="PRINTS" id="PR00252">
    <property type="entry name" value="NRIONCHANNEL"/>
</dbReference>
<keyword evidence="4" id="KW-0472">Membrane</keyword>
<dbReference type="InterPro" id="IPR018000">
    <property type="entry name" value="Neurotransmitter_ion_chnl_CS"/>
</dbReference>
<dbReference type="OrthoDB" id="8182187at2759"/>
<dbReference type="GO" id="GO:0004888">
    <property type="term" value="F:transmembrane signaling receptor activity"/>
    <property type="evidence" value="ECO:0007669"/>
    <property type="project" value="InterPro"/>
</dbReference>
<dbReference type="InterPro" id="IPR006201">
    <property type="entry name" value="Neur_channel"/>
</dbReference>
<reference evidence="7 8" key="1">
    <citation type="submission" date="2018-04" db="EMBL/GenBank/DDBJ databases">
        <title>The genome of golden apple snail Pomacea canaliculata provides insight into stress tolerance and invasive adaptation.</title>
        <authorList>
            <person name="Liu C."/>
            <person name="Liu B."/>
            <person name="Ren Y."/>
            <person name="Zhang Y."/>
            <person name="Wang H."/>
            <person name="Li S."/>
            <person name="Jiang F."/>
            <person name="Yin L."/>
            <person name="Zhang G."/>
            <person name="Qian W."/>
            <person name="Fan W."/>
        </authorList>
    </citation>
    <scope>NUCLEOTIDE SEQUENCE [LARGE SCALE GENOMIC DNA]</scope>
    <source>
        <strain evidence="7">SZHN2017</strain>
        <tissue evidence="7">Muscle</tissue>
    </source>
</reference>
<keyword evidence="5" id="KW-0407">Ion channel</keyword>
<dbReference type="SUPFAM" id="SSF90112">
    <property type="entry name" value="Neurotransmitter-gated ion-channel transmembrane pore"/>
    <property type="match status" value="1"/>
</dbReference>
<dbReference type="Pfam" id="PF02931">
    <property type="entry name" value="Neur_chan_LBD"/>
    <property type="match status" value="1"/>
</dbReference>
<keyword evidence="3" id="KW-1133">Transmembrane helix</keyword>
<sequence>MFLNISCVELKYRCSTGVAEASQMMKDLRQHLLTNYSKHVRPVRHEQTVVVINFSAFLSHLLYLVWSDEYLQWNPDQFGNISSVYLPQADVWLPDLVLYNDMKPLRDDNALVVVSNDGTVQWLPGFNANTDCMVDVYRYPFDTQTCSLIFTTWMMTSDHIQVVTETFYTNWSTVNQEYYIASERADPYDETTSYNDYWTQGGNFTLTLKRRVTFHVLSTVLPLLSFSLLTPLAFLVPESGGEKLTLAVSLVLTNQVFLVSLSGSMPTSGDTISLLGDVVHSDTDNVWIPSLDYKRTRLVLTKPTQRKRRWHAFKTTRRERRPLLHQKKHGSNCQEEIRSLPQSFRTSCFYCQQHMFTGPPQHQAPQGGFFRVQSLSQCPFRRADSLCTERRAHTNGFAIFHACFKGKSGKVTN</sequence>
<dbReference type="CDD" id="cd18989">
    <property type="entry name" value="LGIC_ECD_cation"/>
    <property type="match status" value="1"/>
</dbReference>
<comment type="similarity">
    <text evidence="5">Belongs to the ligand-gated ion channel (TC 1.A.9) family.</text>
</comment>
<evidence type="ECO:0000313" key="8">
    <source>
        <dbReference type="Proteomes" id="UP000245119"/>
    </source>
</evidence>
<gene>
    <name evidence="7" type="ORF">C0Q70_19427</name>
</gene>
<comment type="subcellular location">
    <subcellularLocation>
        <location evidence="1">Membrane</location>
        <topology evidence="1">Multi-pass membrane protein</topology>
    </subcellularLocation>
</comment>
<evidence type="ECO:0000256" key="1">
    <source>
        <dbReference type="ARBA" id="ARBA00004141"/>
    </source>
</evidence>
<keyword evidence="5" id="KW-0406">Ion transport</keyword>
<organism evidence="7 8">
    <name type="scientific">Pomacea canaliculata</name>
    <name type="common">Golden apple snail</name>
    <dbReference type="NCBI Taxonomy" id="400727"/>
    <lineage>
        <taxon>Eukaryota</taxon>
        <taxon>Metazoa</taxon>
        <taxon>Spiralia</taxon>
        <taxon>Lophotrochozoa</taxon>
        <taxon>Mollusca</taxon>
        <taxon>Gastropoda</taxon>
        <taxon>Caenogastropoda</taxon>
        <taxon>Architaenioglossa</taxon>
        <taxon>Ampullarioidea</taxon>
        <taxon>Ampullariidae</taxon>
        <taxon>Pomacea</taxon>
    </lineage>
</organism>
<dbReference type="EMBL" id="PZQS01000012">
    <property type="protein sequence ID" value="PVD21256.1"/>
    <property type="molecule type" value="Genomic_DNA"/>
</dbReference>
<dbReference type="CDD" id="cd19051">
    <property type="entry name" value="LGIC_TM_cation"/>
    <property type="match status" value="1"/>
</dbReference>
<name>A0A2T7NJC9_POMCA</name>
<comment type="caution">
    <text evidence="7">The sequence shown here is derived from an EMBL/GenBank/DDBJ whole genome shotgun (WGS) entry which is preliminary data.</text>
</comment>
<evidence type="ECO:0000259" key="6">
    <source>
        <dbReference type="Pfam" id="PF02931"/>
    </source>
</evidence>
<dbReference type="SUPFAM" id="SSF63712">
    <property type="entry name" value="Nicotinic receptor ligand binding domain-like"/>
    <property type="match status" value="1"/>
</dbReference>
<keyword evidence="5" id="KW-0813">Transport</keyword>
<evidence type="ECO:0000256" key="3">
    <source>
        <dbReference type="ARBA" id="ARBA00022989"/>
    </source>
</evidence>
<dbReference type="InterPro" id="IPR036734">
    <property type="entry name" value="Neur_chan_lig-bd_sf"/>
</dbReference>
<keyword evidence="8" id="KW-1185">Reference proteome</keyword>
<dbReference type="InterPro" id="IPR006202">
    <property type="entry name" value="Neur_chan_lig-bd"/>
</dbReference>
<keyword evidence="2" id="KW-0812">Transmembrane</keyword>
<proteinExistence type="inferred from homology"/>
<dbReference type="Gene3D" id="2.70.170.10">
    <property type="entry name" value="Neurotransmitter-gated ion-channel ligand-binding domain"/>
    <property type="match status" value="1"/>
</dbReference>
<evidence type="ECO:0000256" key="2">
    <source>
        <dbReference type="ARBA" id="ARBA00022692"/>
    </source>
</evidence>
<dbReference type="InterPro" id="IPR036719">
    <property type="entry name" value="Neuro-gated_channel_TM_sf"/>
</dbReference>
<dbReference type="PROSITE" id="PS00236">
    <property type="entry name" value="NEUROTR_ION_CHANNEL"/>
    <property type="match status" value="1"/>
</dbReference>
<feature type="domain" description="Neurotransmitter-gated ion-channel ligand-binding" evidence="6">
    <location>
        <begin position="27"/>
        <end position="211"/>
    </location>
</feature>
<evidence type="ECO:0000313" key="7">
    <source>
        <dbReference type="EMBL" id="PVD21256.1"/>
    </source>
</evidence>